<dbReference type="PANTHER" id="PTHR43080:SF2">
    <property type="entry name" value="CBS DOMAIN-CONTAINING PROTEIN"/>
    <property type="match status" value="1"/>
</dbReference>
<evidence type="ECO:0000256" key="1">
    <source>
        <dbReference type="ARBA" id="ARBA00023122"/>
    </source>
</evidence>
<dbReference type="STRING" id="54.SAMN02745121_03660"/>
<accession>A0A1I1Z6L1</accession>
<evidence type="ECO:0000256" key="2">
    <source>
        <dbReference type="PROSITE-ProRule" id="PRU00703"/>
    </source>
</evidence>
<dbReference type="Pfam" id="PF00571">
    <property type="entry name" value="CBS"/>
    <property type="match status" value="2"/>
</dbReference>
<sequence>MVDHSTPVRDVMTPAPITIGRAQTLSDAARRMHEHHIRHLPVLEGGYLFGILSERDIDLIESLRDVDPDAVKVEEAMTQDPYRVGPDVTVGEVVRTMAAHKYGSAVVMHEGRVAGIFTTVDALNLLAAVLAPAAAPQAKGV</sequence>
<dbReference type="Gene3D" id="3.10.580.10">
    <property type="entry name" value="CBS-domain"/>
    <property type="match status" value="2"/>
</dbReference>
<organism evidence="4 5">
    <name type="scientific">Nannocystis exedens</name>
    <dbReference type="NCBI Taxonomy" id="54"/>
    <lineage>
        <taxon>Bacteria</taxon>
        <taxon>Pseudomonadati</taxon>
        <taxon>Myxococcota</taxon>
        <taxon>Polyangia</taxon>
        <taxon>Nannocystales</taxon>
        <taxon>Nannocystaceae</taxon>
        <taxon>Nannocystis</taxon>
    </lineage>
</organism>
<dbReference type="PROSITE" id="PS51371">
    <property type="entry name" value="CBS"/>
    <property type="match status" value="2"/>
</dbReference>
<keyword evidence="1 2" id="KW-0129">CBS domain</keyword>
<dbReference type="InterPro" id="IPR000644">
    <property type="entry name" value="CBS_dom"/>
</dbReference>
<dbReference type="EMBL" id="FOMX01000011">
    <property type="protein sequence ID" value="SFE27371.1"/>
    <property type="molecule type" value="Genomic_DNA"/>
</dbReference>
<dbReference type="PANTHER" id="PTHR43080">
    <property type="entry name" value="CBS DOMAIN-CONTAINING PROTEIN CBSX3, MITOCHONDRIAL"/>
    <property type="match status" value="1"/>
</dbReference>
<reference evidence="5" key="1">
    <citation type="submission" date="2016-10" db="EMBL/GenBank/DDBJ databases">
        <authorList>
            <person name="Varghese N."/>
            <person name="Submissions S."/>
        </authorList>
    </citation>
    <scope>NUCLEOTIDE SEQUENCE [LARGE SCALE GENOMIC DNA]</scope>
    <source>
        <strain evidence="5">ATCC 25963</strain>
    </source>
</reference>
<dbReference type="Proteomes" id="UP000199400">
    <property type="component" value="Unassembled WGS sequence"/>
</dbReference>
<protein>
    <submittedName>
        <fullName evidence="4">CBS domain-containing protein</fullName>
    </submittedName>
</protein>
<dbReference type="SMART" id="SM00116">
    <property type="entry name" value="CBS"/>
    <property type="match status" value="2"/>
</dbReference>
<evidence type="ECO:0000313" key="4">
    <source>
        <dbReference type="EMBL" id="SFE27371.1"/>
    </source>
</evidence>
<dbReference type="InterPro" id="IPR051257">
    <property type="entry name" value="Diverse_CBS-Domain"/>
</dbReference>
<keyword evidence="5" id="KW-1185">Reference proteome</keyword>
<dbReference type="InterPro" id="IPR046342">
    <property type="entry name" value="CBS_dom_sf"/>
</dbReference>
<evidence type="ECO:0000259" key="3">
    <source>
        <dbReference type="PROSITE" id="PS51371"/>
    </source>
</evidence>
<gene>
    <name evidence="4" type="ORF">SAMN02745121_03660</name>
</gene>
<evidence type="ECO:0000313" key="5">
    <source>
        <dbReference type="Proteomes" id="UP000199400"/>
    </source>
</evidence>
<dbReference type="RefSeq" id="WP_245913908.1">
    <property type="nucleotide sequence ID" value="NZ_FOMX01000011.1"/>
</dbReference>
<proteinExistence type="predicted"/>
<name>A0A1I1Z6L1_9BACT</name>
<dbReference type="AlphaFoldDB" id="A0A1I1Z6L1"/>
<dbReference type="SUPFAM" id="SSF54631">
    <property type="entry name" value="CBS-domain pair"/>
    <property type="match status" value="1"/>
</dbReference>
<feature type="domain" description="CBS" evidence="3">
    <location>
        <begin position="77"/>
        <end position="135"/>
    </location>
</feature>
<feature type="domain" description="CBS" evidence="3">
    <location>
        <begin position="12"/>
        <end position="68"/>
    </location>
</feature>